<dbReference type="GO" id="GO:0005576">
    <property type="term" value="C:extracellular region"/>
    <property type="evidence" value="ECO:0007669"/>
    <property type="project" value="UniProtKB-SubCell"/>
</dbReference>
<accession>A0A8K0D1F7</accession>
<feature type="signal peptide" evidence="3">
    <location>
        <begin position="1"/>
        <end position="17"/>
    </location>
</feature>
<dbReference type="OrthoDB" id="6697593at2759"/>
<name>A0A8K0D1F7_IGNLU</name>
<dbReference type="AlphaFoldDB" id="A0A8K0D1F7"/>
<keyword evidence="2" id="KW-0964">Secreted</keyword>
<evidence type="ECO:0000256" key="3">
    <source>
        <dbReference type="SAM" id="SignalP"/>
    </source>
</evidence>
<protein>
    <recommendedName>
        <fullName evidence="4">Single domain-containing protein</fullName>
    </recommendedName>
</protein>
<keyword evidence="3" id="KW-0732">Signal</keyword>
<dbReference type="Pfam" id="PF15430">
    <property type="entry name" value="SVWC"/>
    <property type="match status" value="1"/>
</dbReference>
<comment type="subcellular location">
    <subcellularLocation>
        <location evidence="1">Secreted</location>
    </subcellularLocation>
</comment>
<dbReference type="Proteomes" id="UP000801492">
    <property type="component" value="Unassembled WGS sequence"/>
</dbReference>
<evidence type="ECO:0000259" key="4">
    <source>
        <dbReference type="Pfam" id="PF15430"/>
    </source>
</evidence>
<feature type="domain" description="Single" evidence="4">
    <location>
        <begin position="33"/>
        <end position="102"/>
    </location>
</feature>
<evidence type="ECO:0000256" key="1">
    <source>
        <dbReference type="ARBA" id="ARBA00004613"/>
    </source>
</evidence>
<comment type="caution">
    <text evidence="5">The sequence shown here is derived from an EMBL/GenBank/DDBJ whole genome shotgun (WGS) entry which is preliminary data.</text>
</comment>
<keyword evidence="6" id="KW-1185">Reference proteome</keyword>
<evidence type="ECO:0000256" key="2">
    <source>
        <dbReference type="ARBA" id="ARBA00022525"/>
    </source>
</evidence>
<sequence length="106" mass="11470">MYKVFIFAVAVIATVTCLPAVNDDEPVEKPGYCRFGNVYVKEGERGAGPIGECNIYNCESAKPGAMAVSALTCAEFVPAPGCHKSDYDYTKQYPNCCPKSVCPHDH</sequence>
<proteinExistence type="predicted"/>
<dbReference type="EMBL" id="VTPC01005998">
    <property type="protein sequence ID" value="KAF2895371.1"/>
    <property type="molecule type" value="Genomic_DNA"/>
</dbReference>
<reference evidence="5" key="1">
    <citation type="submission" date="2019-08" db="EMBL/GenBank/DDBJ databases">
        <title>The genome of the North American firefly Photinus pyralis.</title>
        <authorList>
            <consortium name="Photinus pyralis genome working group"/>
            <person name="Fallon T.R."/>
            <person name="Sander Lower S.E."/>
            <person name="Weng J.-K."/>
        </authorList>
    </citation>
    <scope>NUCLEOTIDE SEQUENCE</scope>
    <source>
        <strain evidence="5">TRF0915ILg1</strain>
        <tissue evidence="5">Whole body</tissue>
    </source>
</reference>
<organism evidence="5 6">
    <name type="scientific">Ignelater luminosus</name>
    <name type="common">Cucubano</name>
    <name type="synonym">Pyrophorus luminosus</name>
    <dbReference type="NCBI Taxonomy" id="2038154"/>
    <lineage>
        <taxon>Eukaryota</taxon>
        <taxon>Metazoa</taxon>
        <taxon>Ecdysozoa</taxon>
        <taxon>Arthropoda</taxon>
        <taxon>Hexapoda</taxon>
        <taxon>Insecta</taxon>
        <taxon>Pterygota</taxon>
        <taxon>Neoptera</taxon>
        <taxon>Endopterygota</taxon>
        <taxon>Coleoptera</taxon>
        <taxon>Polyphaga</taxon>
        <taxon>Elateriformia</taxon>
        <taxon>Elateroidea</taxon>
        <taxon>Elateridae</taxon>
        <taxon>Agrypninae</taxon>
        <taxon>Pyrophorini</taxon>
        <taxon>Ignelater</taxon>
    </lineage>
</organism>
<evidence type="ECO:0000313" key="5">
    <source>
        <dbReference type="EMBL" id="KAF2895371.1"/>
    </source>
</evidence>
<feature type="chain" id="PRO_5035474249" description="Single domain-containing protein" evidence="3">
    <location>
        <begin position="18"/>
        <end position="106"/>
    </location>
</feature>
<dbReference type="InterPro" id="IPR029277">
    <property type="entry name" value="SVWC_dom"/>
</dbReference>
<evidence type="ECO:0000313" key="6">
    <source>
        <dbReference type="Proteomes" id="UP000801492"/>
    </source>
</evidence>
<gene>
    <name evidence="5" type="ORF">ILUMI_10804</name>
</gene>